<dbReference type="EMBL" id="JBGMEL010000003">
    <property type="protein sequence ID" value="MFA0789722.1"/>
    <property type="molecule type" value="Genomic_DNA"/>
</dbReference>
<keyword evidence="1" id="KW-0812">Transmembrane</keyword>
<proteinExistence type="predicted"/>
<feature type="transmembrane region" description="Helical" evidence="1">
    <location>
        <begin position="175"/>
        <end position="203"/>
    </location>
</feature>
<dbReference type="Proteomes" id="UP001569414">
    <property type="component" value="Unassembled WGS sequence"/>
</dbReference>
<gene>
    <name evidence="2" type="ORF">ACCI51_04130</name>
</gene>
<keyword evidence="3" id="KW-1185">Reference proteome</keyword>
<comment type="caution">
    <text evidence="2">The sequence shown here is derived from an EMBL/GenBank/DDBJ whole genome shotgun (WGS) entry which is preliminary data.</text>
</comment>
<feature type="transmembrane region" description="Helical" evidence="1">
    <location>
        <begin position="133"/>
        <end position="155"/>
    </location>
</feature>
<evidence type="ECO:0000313" key="2">
    <source>
        <dbReference type="EMBL" id="MFA0789722.1"/>
    </source>
</evidence>
<organism evidence="2 3">
    <name type="scientific">Microbulbifer echini</name>
    <dbReference type="NCBI Taxonomy" id="1529067"/>
    <lineage>
        <taxon>Bacteria</taxon>
        <taxon>Pseudomonadati</taxon>
        <taxon>Pseudomonadota</taxon>
        <taxon>Gammaproteobacteria</taxon>
        <taxon>Cellvibrionales</taxon>
        <taxon>Microbulbiferaceae</taxon>
        <taxon>Microbulbifer</taxon>
    </lineage>
</organism>
<evidence type="ECO:0000256" key="1">
    <source>
        <dbReference type="SAM" id="Phobius"/>
    </source>
</evidence>
<sequence length="214" mass="23399">MESKSAKYGFWGAVIAAAITGVIGLYIHLDGKAEDKKIAEAKKAAEQSKDTASLTISNVYVPPINTSIESAFFAQIQNNSLNVAKDVVVRLNFGESSVAKCETLPENKINEQESFTSSIISFSAGDIQRKDSLYIYCLTSHPVFDSILLSGPNLFSNTLFEFEQFKPKAESGDSGFVTFFKVVATIVAVIFIGYFTIIVISALNRKFDVDTSNF</sequence>
<feature type="transmembrane region" description="Helical" evidence="1">
    <location>
        <begin position="6"/>
        <end position="27"/>
    </location>
</feature>
<accession>A0ABV4NJH5</accession>
<keyword evidence="1" id="KW-0472">Membrane</keyword>
<name>A0ABV4NJH5_9GAMM</name>
<reference evidence="2 3" key="1">
    <citation type="submission" date="2024-08" db="EMBL/GenBank/DDBJ databases">
        <authorList>
            <person name="Ishaq N."/>
        </authorList>
    </citation>
    <scope>NUCLEOTIDE SEQUENCE [LARGE SCALE GENOMIC DNA]</scope>
    <source>
        <strain evidence="2 3">JCM 30400</strain>
    </source>
</reference>
<protein>
    <submittedName>
        <fullName evidence="2">Uncharacterized protein</fullName>
    </submittedName>
</protein>
<evidence type="ECO:0000313" key="3">
    <source>
        <dbReference type="Proteomes" id="UP001569414"/>
    </source>
</evidence>
<dbReference type="RefSeq" id="WP_371842703.1">
    <property type="nucleotide sequence ID" value="NZ_JBGMEL010000003.1"/>
</dbReference>
<keyword evidence="1" id="KW-1133">Transmembrane helix</keyword>